<protein>
    <submittedName>
        <fullName evidence="3">Glycosyltransferase involved in cell wall bisynthesis</fullName>
    </submittedName>
</protein>
<proteinExistence type="predicted"/>
<evidence type="ECO:0000313" key="3">
    <source>
        <dbReference type="EMBL" id="SFF28365.1"/>
    </source>
</evidence>
<dbReference type="PANTHER" id="PTHR12526">
    <property type="entry name" value="GLYCOSYLTRANSFERASE"/>
    <property type="match status" value="1"/>
</dbReference>
<dbReference type="InterPro" id="IPR001296">
    <property type="entry name" value="Glyco_trans_1"/>
</dbReference>
<dbReference type="AlphaFoldDB" id="A0A1I2HDP7"/>
<dbReference type="GO" id="GO:0016757">
    <property type="term" value="F:glycosyltransferase activity"/>
    <property type="evidence" value="ECO:0007669"/>
    <property type="project" value="InterPro"/>
</dbReference>
<dbReference type="Pfam" id="PF00534">
    <property type="entry name" value="Glycos_transf_1"/>
    <property type="match status" value="1"/>
</dbReference>
<gene>
    <name evidence="3" type="ORF">SAMN05216378_5771</name>
</gene>
<feature type="domain" description="Glycosyl transferase family 1" evidence="1">
    <location>
        <begin position="182"/>
        <end position="344"/>
    </location>
</feature>
<name>A0A1I2HDP7_9BACL</name>
<evidence type="ECO:0000259" key="2">
    <source>
        <dbReference type="Pfam" id="PF13439"/>
    </source>
</evidence>
<keyword evidence="4" id="KW-1185">Reference proteome</keyword>
<feature type="domain" description="Glycosyltransferase subfamily 4-like N-terminal" evidence="2">
    <location>
        <begin position="15"/>
        <end position="170"/>
    </location>
</feature>
<evidence type="ECO:0000259" key="1">
    <source>
        <dbReference type="Pfam" id="PF00534"/>
    </source>
</evidence>
<organism evidence="3 4">
    <name type="scientific">Paenibacillus catalpae</name>
    <dbReference type="NCBI Taxonomy" id="1045775"/>
    <lineage>
        <taxon>Bacteria</taxon>
        <taxon>Bacillati</taxon>
        <taxon>Bacillota</taxon>
        <taxon>Bacilli</taxon>
        <taxon>Bacillales</taxon>
        <taxon>Paenibacillaceae</taxon>
        <taxon>Paenibacillus</taxon>
    </lineage>
</organism>
<evidence type="ECO:0000313" key="4">
    <source>
        <dbReference type="Proteomes" id="UP000198855"/>
    </source>
</evidence>
<dbReference type="InterPro" id="IPR028098">
    <property type="entry name" value="Glyco_trans_4-like_N"/>
</dbReference>
<dbReference type="SUPFAM" id="SSF53756">
    <property type="entry name" value="UDP-Glycosyltransferase/glycogen phosphorylase"/>
    <property type="match status" value="1"/>
</dbReference>
<dbReference type="OrthoDB" id="9804196at2"/>
<dbReference type="PANTHER" id="PTHR12526:SF630">
    <property type="entry name" value="GLYCOSYLTRANSFERASE"/>
    <property type="match status" value="1"/>
</dbReference>
<accession>A0A1I2HDP7</accession>
<sequence>MKKILFLITGLDHAGAEMQVIELARGLTAKGWTAQIISMIKPTINVENLNREGIQINTLDMNKGAPDPRAIWKLRRLIMDFSPDIIHSHMIHANLLARITRLVTYMPVLISTAHNTNEGGKIRMLMYRLTDSLCNLMTNVSQDAVDSFIQKGASTKRKIMFVPNGINLKRFKKNADSYDSLRHELGLEDEFVWLAVGRLSMVKDYPTLLKSFKQVIQHNSKCQLLIVGDGEDRQALELQSKSLGLDNKIKFLGIRDDIPRIMNASNAYVMSSLWEGMPMVLLEASACELPMVATDVGGNREVVKEGMSGYLARASDSEHLAERMISLMALSANDREVMGRKGREFVMNHYEMDAIIAKWESLYDQVKGRKIKVGDIQGGLR</sequence>
<dbReference type="Pfam" id="PF13439">
    <property type="entry name" value="Glyco_transf_4"/>
    <property type="match status" value="1"/>
</dbReference>
<dbReference type="RefSeq" id="WP_091190245.1">
    <property type="nucleotide sequence ID" value="NZ_FOMT01000007.1"/>
</dbReference>
<dbReference type="EMBL" id="FOMT01000007">
    <property type="protein sequence ID" value="SFF28365.1"/>
    <property type="molecule type" value="Genomic_DNA"/>
</dbReference>
<keyword evidence="3" id="KW-0808">Transferase</keyword>
<dbReference type="STRING" id="1045775.SAMN05216378_5771"/>
<reference evidence="4" key="1">
    <citation type="submission" date="2016-10" db="EMBL/GenBank/DDBJ databases">
        <authorList>
            <person name="Varghese N."/>
            <person name="Submissions S."/>
        </authorList>
    </citation>
    <scope>NUCLEOTIDE SEQUENCE [LARGE SCALE GENOMIC DNA]</scope>
    <source>
        <strain evidence="4">CGMCC 1.10784</strain>
    </source>
</reference>
<dbReference type="Proteomes" id="UP000198855">
    <property type="component" value="Unassembled WGS sequence"/>
</dbReference>
<dbReference type="Gene3D" id="3.40.50.2000">
    <property type="entry name" value="Glycogen Phosphorylase B"/>
    <property type="match status" value="2"/>
</dbReference>